<name>A0AAE0N142_9PEZI</name>
<keyword evidence="2" id="KW-1185">Reference proteome</keyword>
<organism evidence="1 2">
    <name type="scientific">Lasiosphaeria ovina</name>
    <dbReference type="NCBI Taxonomy" id="92902"/>
    <lineage>
        <taxon>Eukaryota</taxon>
        <taxon>Fungi</taxon>
        <taxon>Dikarya</taxon>
        <taxon>Ascomycota</taxon>
        <taxon>Pezizomycotina</taxon>
        <taxon>Sordariomycetes</taxon>
        <taxon>Sordariomycetidae</taxon>
        <taxon>Sordariales</taxon>
        <taxon>Lasiosphaeriaceae</taxon>
        <taxon>Lasiosphaeria</taxon>
    </lineage>
</organism>
<protein>
    <submittedName>
        <fullName evidence="1">Uncharacterized protein</fullName>
    </submittedName>
</protein>
<comment type="caution">
    <text evidence="1">The sequence shown here is derived from an EMBL/GenBank/DDBJ whole genome shotgun (WGS) entry which is preliminary data.</text>
</comment>
<dbReference type="AlphaFoldDB" id="A0AAE0N142"/>
<dbReference type="EMBL" id="JAULSN010000008">
    <property type="protein sequence ID" value="KAK3366313.1"/>
    <property type="molecule type" value="Genomic_DNA"/>
</dbReference>
<dbReference type="Proteomes" id="UP001287356">
    <property type="component" value="Unassembled WGS sequence"/>
</dbReference>
<evidence type="ECO:0000313" key="2">
    <source>
        <dbReference type="Proteomes" id="UP001287356"/>
    </source>
</evidence>
<accession>A0AAE0N142</accession>
<reference evidence="1" key="1">
    <citation type="journal article" date="2023" name="Mol. Phylogenet. Evol.">
        <title>Genome-scale phylogeny and comparative genomics of the fungal order Sordariales.</title>
        <authorList>
            <person name="Hensen N."/>
            <person name="Bonometti L."/>
            <person name="Westerberg I."/>
            <person name="Brannstrom I.O."/>
            <person name="Guillou S."/>
            <person name="Cros-Aarteil S."/>
            <person name="Calhoun S."/>
            <person name="Haridas S."/>
            <person name="Kuo A."/>
            <person name="Mondo S."/>
            <person name="Pangilinan J."/>
            <person name="Riley R."/>
            <person name="LaButti K."/>
            <person name="Andreopoulos B."/>
            <person name="Lipzen A."/>
            <person name="Chen C."/>
            <person name="Yan M."/>
            <person name="Daum C."/>
            <person name="Ng V."/>
            <person name="Clum A."/>
            <person name="Steindorff A."/>
            <person name="Ohm R.A."/>
            <person name="Martin F."/>
            <person name="Silar P."/>
            <person name="Natvig D.O."/>
            <person name="Lalanne C."/>
            <person name="Gautier V."/>
            <person name="Ament-Velasquez S.L."/>
            <person name="Kruys A."/>
            <person name="Hutchinson M.I."/>
            <person name="Powell A.J."/>
            <person name="Barry K."/>
            <person name="Miller A.N."/>
            <person name="Grigoriev I.V."/>
            <person name="Debuchy R."/>
            <person name="Gladieux P."/>
            <person name="Hiltunen Thoren M."/>
            <person name="Johannesson H."/>
        </authorList>
    </citation>
    <scope>NUCLEOTIDE SEQUENCE</scope>
    <source>
        <strain evidence="1">CBS 958.72</strain>
    </source>
</reference>
<evidence type="ECO:0000313" key="1">
    <source>
        <dbReference type="EMBL" id="KAK3366313.1"/>
    </source>
</evidence>
<proteinExistence type="predicted"/>
<gene>
    <name evidence="1" type="ORF">B0T24DRAFT_683344</name>
</gene>
<sequence>MENASPTASVPSTGPHSDPDFGVACKQITTIVEEQAAEFPMTVDDFEKTLAVGPEWDALVRMGPNILPQVVNKLKDRRNQFGFHAEAIVKLFGGGFISEFDKLNMKWAREKAAARHVSHSGAFASGPAYVQLGRPAVPLAMLAYARDQSGWWHELLFDIVHGSRSGQHCVHKPTLYRESVDWFQRGKSVAAAVLEAA</sequence>
<reference evidence="1" key="2">
    <citation type="submission" date="2023-06" db="EMBL/GenBank/DDBJ databases">
        <authorList>
            <consortium name="Lawrence Berkeley National Laboratory"/>
            <person name="Haridas S."/>
            <person name="Hensen N."/>
            <person name="Bonometti L."/>
            <person name="Westerberg I."/>
            <person name="Brannstrom I.O."/>
            <person name="Guillou S."/>
            <person name="Cros-Aarteil S."/>
            <person name="Calhoun S."/>
            <person name="Kuo A."/>
            <person name="Mondo S."/>
            <person name="Pangilinan J."/>
            <person name="Riley R."/>
            <person name="Labutti K."/>
            <person name="Andreopoulos B."/>
            <person name="Lipzen A."/>
            <person name="Chen C."/>
            <person name="Yanf M."/>
            <person name="Daum C."/>
            <person name="Ng V."/>
            <person name="Clum A."/>
            <person name="Steindorff A."/>
            <person name="Ohm R."/>
            <person name="Martin F."/>
            <person name="Silar P."/>
            <person name="Natvig D."/>
            <person name="Lalanne C."/>
            <person name="Gautier V."/>
            <person name="Ament-Velasquez S.L."/>
            <person name="Kruys A."/>
            <person name="Hutchinson M.I."/>
            <person name="Powell A.J."/>
            <person name="Barry K."/>
            <person name="Miller A.N."/>
            <person name="Grigoriev I.V."/>
            <person name="Debuchy R."/>
            <person name="Gladieux P."/>
            <person name="Thoren M.H."/>
            <person name="Johannesson H."/>
        </authorList>
    </citation>
    <scope>NUCLEOTIDE SEQUENCE</scope>
    <source>
        <strain evidence="1">CBS 958.72</strain>
    </source>
</reference>